<dbReference type="AlphaFoldDB" id="A0A975GL07"/>
<proteinExistence type="predicted"/>
<dbReference type="KEGG" id="dmm:dnm_013510"/>
<reference evidence="1" key="1">
    <citation type="journal article" date="2021" name="Microb. Physiol.">
        <title>Proteogenomic Insights into the Physiology of Marine, Sulfate-Reducing, Filamentous Desulfonema limicola and Desulfonema magnum.</title>
        <authorList>
            <person name="Schnaars V."/>
            <person name="Wohlbrand L."/>
            <person name="Scheve S."/>
            <person name="Hinrichs C."/>
            <person name="Reinhardt R."/>
            <person name="Rabus R."/>
        </authorList>
    </citation>
    <scope>NUCLEOTIDE SEQUENCE</scope>
    <source>
        <strain evidence="1">4be13</strain>
    </source>
</reference>
<dbReference type="Proteomes" id="UP000663722">
    <property type="component" value="Chromosome"/>
</dbReference>
<dbReference type="EMBL" id="CP061800">
    <property type="protein sequence ID" value="QTA85346.1"/>
    <property type="molecule type" value="Genomic_DNA"/>
</dbReference>
<sequence length="103" mass="12084">MNNIPDLSHREGLFIIWRNNSSPGGTTENSPTVYCRDGYPGLSRSRRDSRKARHPFRIKIISRSCECARHRVFYFWKNPFLIFHFDSLWASCDCLIFSGRLSL</sequence>
<organism evidence="1 2">
    <name type="scientific">Desulfonema magnum</name>
    <dbReference type="NCBI Taxonomy" id="45655"/>
    <lineage>
        <taxon>Bacteria</taxon>
        <taxon>Pseudomonadati</taxon>
        <taxon>Thermodesulfobacteriota</taxon>
        <taxon>Desulfobacteria</taxon>
        <taxon>Desulfobacterales</taxon>
        <taxon>Desulfococcaceae</taxon>
        <taxon>Desulfonema</taxon>
    </lineage>
</organism>
<gene>
    <name evidence="1" type="ORF">dnm_013510</name>
</gene>
<keyword evidence="2" id="KW-1185">Reference proteome</keyword>
<evidence type="ECO:0000313" key="1">
    <source>
        <dbReference type="EMBL" id="QTA85346.1"/>
    </source>
</evidence>
<evidence type="ECO:0000313" key="2">
    <source>
        <dbReference type="Proteomes" id="UP000663722"/>
    </source>
</evidence>
<name>A0A975GL07_9BACT</name>
<accession>A0A975GL07</accession>
<protein>
    <submittedName>
        <fullName evidence="1">Uncharacterized protein</fullName>
    </submittedName>
</protein>